<dbReference type="InterPro" id="IPR006186">
    <property type="entry name" value="Ser/Thr-sp_prot-phosphatase"/>
</dbReference>
<comment type="catalytic activity">
    <reaction evidence="6">
        <text>O-phospho-L-seryl-[protein] + H2O = L-seryl-[protein] + phosphate</text>
        <dbReference type="Rhea" id="RHEA:20629"/>
        <dbReference type="Rhea" id="RHEA-COMP:9863"/>
        <dbReference type="Rhea" id="RHEA-COMP:11604"/>
        <dbReference type="ChEBI" id="CHEBI:15377"/>
        <dbReference type="ChEBI" id="CHEBI:29999"/>
        <dbReference type="ChEBI" id="CHEBI:43474"/>
        <dbReference type="ChEBI" id="CHEBI:83421"/>
        <dbReference type="EC" id="3.1.3.16"/>
    </reaction>
</comment>
<evidence type="ECO:0000256" key="5">
    <source>
        <dbReference type="ARBA" id="ARBA00023211"/>
    </source>
</evidence>
<proteinExistence type="inferred from homology"/>
<dbReference type="Gene3D" id="3.60.21.10">
    <property type="match status" value="1"/>
</dbReference>
<dbReference type="SUPFAM" id="SSF56300">
    <property type="entry name" value="Metallo-dependent phosphatases"/>
    <property type="match status" value="1"/>
</dbReference>
<evidence type="ECO:0000259" key="9">
    <source>
        <dbReference type="PROSITE" id="PS00125"/>
    </source>
</evidence>
<dbReference type="InParanoid" id="A0A6P6Y7F2"/>
<dbReference type="PANTHER" id="PTHR11668:SF300">
    <property type="entry name" value="SERINE_THREONINE-PROTEIN PHOSPHATASE"/>
    <property type="match status" value="1"/>
</dbReference>
<comment type="similarity">
    <text evidence="8">Belongs to the PPP phosphatase family.</text>
</comment>
<evidence type="ECO:0000256" key="7">
    <source>
        <dbReference type="ARBA" id="ARBA00048336"/>
    </source>
</evidence>
<keyword evidence="4" id="KW-0904">Protein phosphatase</keyword>
<evidence type="ECO:0000256" key="2">
    <source>
        <dbReference type="ARBA" id="ARBA00022723"/>
    </source>
</evidence>
<dbReference type="PROSITE" id="PS00125">
    <property type="entry name" value="SER_THR_PHOSPHATASE"/>
    <property type="match status" value="1"/>
</dbReference>
<dbReference type="GO" id="GO:0005737">
    <property type="term" value="C:cytoplasm"/>
    <property type="evidence" value="ECO:0007669"/>
    <property type="project" value="TreeGrafter"/>
</dbReference>
<evidence type="ECO:0000256" key="3">
    <source>
        <dbReference type="ARBA" id="ARBA00022801"/>
    </source>
</evidence>
<dbReference type="RefSeq" id="XP_027201353.1">
    <property type="nucleotide sequence ID" value="XM_027345552.1"/>
</dbReference>
<keyword evidence="2" id="KW-0479">Metal-binding</keyword>
<dbReference type="AlphaFoldDB" id="A0A6P6Y7F2"/>
<dbReference type="InterPro" id="IPR050341">
    <property type="entry name" value="PP1_catalytic_subunit"/>
</dbReference>
<comment type="catalytic activity">
    <reaction evidence="7 8">
        <text>O-phospho-L-threonyl-[protein] + H2O = L-threonyl-[protein] + phosphate</text>
        <dbReference type="Rhea" id="RHEA:47004"/>
        <dbReference type="Rhea" id="RHEA-COMP:11060"/>
        <dbReference type="Rhea" id="RHEA-COMP:11605"/>
        <dbReference type="ChEBI" id="CHEBI:15377"/>
        <dbReference type="ChEBI" id="CHEBI:30013"/>
        <dbReference type="ChEBI" id="CHEBI:43474"/>
        <dbReference type="ChEBI" id="CHEBI:61977"/>
        <dbReference type="EC" id="3.1.3.16"/>
    </reaction>
</comment>
<accession>A0A6P6Y7F2</accession>
<evidence type="ECO:0000313" key="11">
    <source>
        <dbReference type="RefSeq" id="XP_027201353.1"/>
    </source>
</evidence>
<dbReference type="GO" id="GO:0046872">
    <property type="term" value="F:metal ion binding"/>
    <property type="evidence" value="ECO:0007669"/>
    <property type="project" value="UniProtKB-KW"/>
</dbReference>
<evidence type="ECO:0000256" key="6">
    <source>
        <dbReference type="ARBA" id="ARBA00047761"/>
    </source>
</evidence>
<dbReference type="InterPro" id="IPR004843">
    <property type="entry name" value="Calcineurin-like_PHP"/>
</dbReference>
<name>A0A6P6Y7F2_DERPT</name>
<dbReference type="EC" id="3.1.3.16" evidence="8"/>
<dbReference type="GO" id="GO:0005634">
    <property type="term" value="C:nucleus"/>
    <property type="evidence" value="ECO:0007669"/>
    <property type="project" value="TreeGrafter"/>
</dbReference>
<keyword evidence="10" id="KW-1185">Reference proteome</keyword>
<organism evidence="10 11">
    <name type="scientific">Dermatophagoides pteronyssinus</name>
    <name type="common">European house dust mite</name>
    <dbReference type="NCBI Taxonomy" id="6956"/>
    <lineage>
        <taxon>Eukaryota</taxon>
        <taxon>Metazoa</taxon>
        <taxon>Ecdysozoa</taxon>
        <taxon>Arthropoda</taxon>
        <taxon>Chelicerata</taxon>
        <taxon>Arachnida</taxon>
        <taxon>Acari</taxon>
        <taxon>Acariformes</taxon>
        <taxon>Sarcoptiformes</taxon>
        <taxon>Astigmata</taxon>
        <taxon>Psoroptidia</taxon>
        <taxon>Analgoidea</taxon>
        <taxon>Pyroglyphidae</taxon>
        <taxon>Dermatophagoidinae</taxon>
        <taxon>Dermatophagoides</taxon>
    </lineage>
</organism>
<protein>
    <recommendedName>
        <fullName evidence="8">Serine/threonine-protein phosphatase</fullName>
        <ecNumber evidence="8">3.1.3.16</ecNumber>
    </recommendedName>
</protein>
<evidence type="ECO:0000313" key="10">
    <source>
        <dbReference type="Proteomes" id="UP000515146"/>
    </source>
</evidence>
<gene>
    <name evidence="11" type="primary">LOC113795359</name>
</gene>
<dbReference type="KEGG" id="dpte:113795359"/>
<evidence type="ECO:0000256" key="1">
    <source>
        <dbReference type="ARBA" id="ARBA00001936"/>
    </source>
</evidence>
<keyword evidence="3 8" id="KW-0378">Hydrolase</keyword>
<reference evidence="11" key="1">
    <citation type="submission" date="2025-08" db="UniProtKB">
        <authorList>
            <consortium name="RefSeq"/>
        </authorList>
    </citation>
    <scope>IDENTIFICATION</scope>
    <source>
        <strain evidence="11">Airmid</strain>
    </source>
</reference>
<dbReference type="InterPro" id="IPR029052">
    <property type="entry name" value="Metallo-depent_PP-like"/>
</dbReference>
<dbReference type="PRINTS" id="PR00114">
    <property type="entry name" value="STPHPHTASE"/>
</dbReference>
<evidence type="ECO:0000256" key="8">
    <source>
        <dbReference type="RuleBase" id="RU004273"/>
    </source>
</evidence>
<evidence type="ECO:0000256" key="4">
    <source>
        <dbReference type="ARBA" id="ARBA00022912"/>
    </source>
</evidence>
<dbReference type="GO" id="GO:0004722">
    <property type="term" value="F:protein serine/threonine phosphatase activity"/>
    <property type="evidence" value="ECO:0007669"/>
    <property type="project" value="UniProtKB-EC"/>
</dbReference>
<dbReference type="Pfam" id="PF00149">
    <property type="entry name" value="Metallophos"/>
    <property type="match status" value="1"/>
</dbReference>
<dbReference type="PANTHER" id="PTHR11668">
    <property type="entry name" value="SERINE/THREONINE PROTEIN PHOSPHATASE"/>
    <property type="match status" value="1"/>
</dbReference>
<dbReference type="CDD" id="cd00144">
    <property type="entry name" value="MPP_PPP_family"/>
    <property type="match status" value="1"/>
</dbReference>
<feature type="domain" description="Serine/threonine specific protein phosphatases" evidence="9">
    <location>
        <begin position="83"/>
        <end position="88"/>
    </location>
</feature>
<keyword evidence="5" id="KW-0464">Manganese</keyword>
<comment type="cofactor">
    <cofactor evidence="1">
        <name>Mn(2+)</name>
        <dbReference type="ChEBI" id="CHEBI:29035"/>
    </cofactor>
</comment>
<dbReference type="SMART" id="SM00156">
    <property type="entry name" value="PP2Ac"/>
    <property type="match status" value="1"/>
</dbReference>
<sequence>MWLTQSFSKDPTLLELSTPLYIVGDLHGQLADLLEIFREVGWPNKNRKFLFLGDYVDRTQMGTETFALISLLKLLMPDSVYMIRGNHEDILVNKDYNFSEELYTKYDDKHARSILNSFSNQYKKMSLTALLDDCVLCMHGGISEKLTSINQLRRMEKMDKAEDGTLQADLLWADPHDSVIEWNKSPRNISQVFNQDALKRCCEMLGVEMILRAHEVVQNGCESFGDEKLLWTIFSAGNYTGRCNNLAAVAAGALREARGASR</sequence>
<dbReference type="Proteomes" id="UP000515146">
    <property type="component" value="Unplaced"/>
</dbReference>